<feature type="compositionally biased region" description="Basic and acidic residues" evidence="1">
    <location>
        <begin position="1"/>
        <end position="10"/>
    </location>
</feature>
<keyword evidence="3" id="KW-1185">Reference proteome</keyword>
<proteinExistence type="predicted"/>
<evidence type="ECO:0000313" key="3">
    <source>
        <dbReference type="Proteomes" id="UP001234989"/>
    </source>
</evidence>
<protein>
    <submittedName>
        <fullName evidence="2">Uncharacterized protein</fullName>
    </submittedName>
</protein>
<sequence length="116" mass="12902">MESKEDEALPKRSKPMEIQSISSKDSVLSMPKLPAELITEIFPKFVICEDPFLLCASNKDYTHLGVMFKVVSYAGIGVTDCSLSALLHHSVKEVIDLDYPGKNPKDYPWLVGSVKD</sequence>
<dbReference type="EMBL" id="CP133620">
    <property type="protein sequence ID" value="WMV47867.1"/>
    <property type="molecule type" value="Genomic_DNA"/>
</dbReference>
<dbReference type="Proteomes" id="UP001234989">
    <property type="component" value="Chromosome 9"/>
</dbReference>
<organism evidence="2 3">
    <name type="scientific">Solanum verrucosum</name>
    <dbReference type="NCBI Taxonomy" id="315347"/>
    <lineage>
        <taxon>Eukaryota</taxon>
        <taxon>Viridiplantae</taxon>
        <taxon>Streptophyta</taxon>
        <taxon>Embryophyta</taxon>
        <taxon>Tracheophyta</taxon>
        <taxon>Spermatophyta</taxon>
        <taxon>Magnoliopsida</taxon>
        <taxon>eudicotyledons</taxon>
        <taxon>Gunneridae</taxon>
        <taxon>Pentapetalae</taxon>
        <taxon>asterids</taxon>
        <taxon>lamiids</taxon>
        <taxon>Solanales</taxon>
        <taxon>Solanaceae</taxon>
        <taxon>Solanoideae</taxon>
        <taxon>Solaneae</taxon>
        <taxon>Solanum</taxon>
    </lineage>
</organism>
<feature type="region of interest" description="Disordered" evidence="1">
    <location>
        <begin position="1"/>
        <end position="27"/>
    </location>
</feature>
<dbReference type="AlphaFoldDB" id="A0AAF0ZQ54"/>
<accession>A0AAF0ZQ54</accession>
<gene>
    <name evidence="2" type="ORF">MTR67_041252</name>
</gene>
<evidence type="ECO:0000256" key="1">
    <source>
        <dbReference type="SAM" id="MobiDB-lite"/>
    </source>
</evidence>
<reference evidence="2" key="1">
    <citation type="submission" date="2023-08" db="EMBL/GenBank/DDBJ databases">
        <title>A de novo genome assembly of Solanum verrucosum Schlechtendal, a Mexican diploid species geographically isolated from the other diploid A-genome species in potato relatives.</title>
        <authorList>
            <person name="Hosaka K."/>
        </authorList>
    </citation>
    <scope>NUCLEOTIDE SEQUENCE</scope>
    <source>
        <tissue evidence="2">Young leaves</tissue>
    </source>
</reference>
<name>A0AAF0ZQ54_SOLVR</name>
<evidence type="ECO:0000313" key="2">
    <source>
        <dbReference type="EMBL" id="WMV47867.1"/>
    </source>
</evidence>